<feature type="compositionally biased region" description="Acidic residues" evidence="1">
    <location>
        <begin position="1"/>
        <end position="10"/>
    </location>
</feature>
<dbReference type="EMBL" id="BQKY01000008">
    <property type="protein sequence ID" value="GJN91067.1"/>
    <property type="molecule type" value="Genomic_DNA"/>
</dbReference>
<accession>A0AAV5GNI9</accession>
<dbReference type="AlphaFoldDB" id="A0AAV5GNI9"/>
<proteinExistence type="predicted"/>
<evidence type="ECO:0000313" key="2">
    <source>
        <dbReference type="EMBL" id="GJN91067.1"/>
    </source>
</evidence>
<feature type="region of interest" description="Disordered" evidence="1">
    <location>
        <begin position="144"/>
        <end position="166"/>
    </location>
</feature>
<name>A0AAV5GNI9_9BASI</name>
<evidence type="ECO:0000313" key="3">
    <source>
        <dbReference type="Proteomes" id="UP001342314"/>
    </source>
</evidence>
<keyword evidence="3" id="KW-1185">Reference proteome</keyword>
<dbReference type="Proteomes" id="UP001342314">
    <property type="component" value="Unassembled WGS sequence"/>
</dbReference>
<sequence>MEDSSFDDDFPVISSMLEETAQTDSYARDSSDEGSAGSDAAYESDGSAQQDGTEHEEIDPATIRTFEALYESLELSQDGEQYDAALQEHADREVEALLPVLLVPEADRGAIDLEQPFEPGKGFDTETTGARIADFITSVGTCDEQDAAHKQAQESEWQDEEKRGDQEVRQLEAELGIPVELLTKPVNNFYSVPLAWGLVWPPKSIHPDEGFHDKRNRTFQLLDAFGFHLLLNRELSDALDLHPHGGHDPDPRDPTCPKSIFGEWSWGCDERIGEVLDAQAVRRYKHRRQTVRGVTLLFGAQNRHVMTPSLSEDSTEFVRELDGGFKEKVKISYWVTYNADKPDEIQHLTILLAHPTYPIYAPGFDATRMASYALDVILAEISTAFGVSVPAQNRGIFSRLASMDLGRKPGQMRSIVIYRWAKRELELFAEENTPADWPGITMDDLRAASLPHIADLVVEYAHTYDTTAPFNIRPTLAHPTLLQKARAVCAHSNALASGASRARARLPVPPLDAAGNSQAASVTSAGMPLSTQHDAAGMRAAHATYIKDGPVAPELVLAGSRLVRPPIVGVTSAGIPLGYSEGVSRAFWQWAAMKMGRRVPFIKDETNALVTSSGAPLVVVVHSADQLEGRYPINDAYDASVVSFVTSSGSPLCATTPATSRRPLNFLLPLQFEHGSPSIMITSAGSALATKKSGHAIWLSKGAAIQPVAGEGANYIHVASSGSPLAQTSNQAASTTRADNMRNARHPVEPWKGSIVARVTSAGMAIADDGQKRAGRYTLETKQRNAGIWVYE</sequence>
<evidence type="ECO:0000256" key="1">
    <source>
        <dbReference type="SAM" id="MobiDB-lite"/>
    </source>
</evidence>
<organism evidence="2 3">
    <name type="scientific">Rhodotorula paludigena</name>
    <dbReference type="NCBI Taxonomy" id="86838"/>
    <lineage>
        <taxon>Eukaryota</taxon>
        <taxon>Fungi</taxon>
        <taxon>Dikarya</taxon>
        <taxon>Basidiomycota</taxon>
        <taxon>Pucciniomycotina</taxon>
        <taxon>Microbotryomycetes</taxon>
        <taxon>Sporidiobolales</taxon>
        <taxon>Sporidiobolaceae</taxon>
        <taxon>Rhodotorula</taxon>
    </lineage>
</organism>
<gene>
    <name evidence="2" type="ORF">Rhopal_004082-T1</name>
</gene>
<protein>
    <submittedName>
        <fullName evidence="2">Uncharacterized protein</fullName>
    </submittedName>
</protein>
<reference evidence="2 3" key="1">
    <citation type="submission" date="2021-12" db="EMBL/GenBank/DDBJ databases">
        <title>High titer production of polyol ester of fatty acids by Rhodotorula paludigena BS15 towards product separation-free biomass refinery.</title>
        <authorList>
            <person name="Mano J."/>
            <person name="Ono H."/>
            <person name="Tanaka T."/>
            <person name="Naito K."/>
            <person name="Sushida H."/>
            <person name="Ike M."/>
            <person name="Tokuyasu K."/>
            <person name="Kitaoka M."/>
        </authorList>
    </citation>
    <scope>NUCLEOTIDE SEQUENCE [LARGE SCALE GENOMIC DNA]</scope>
    <source>
        <strain evidence="2 3">BS15</strain>
    </source>
</reference>
<feature type="region of interest" description="Disordered" evidence="1">
    <location>
        <begin position="1"/>
        <end position="61"/>
    </location>
</feature>
<comment type="caution">
    <text evidence="2">The sequence shown here is derived from an EMBL/GenBank/DDBJ whole genome shotgun (WGS) entry which is preliminary data.</text>
</comment>